<protein>
    <submittedName>
        <fullName evidence="1">Uncharacterized protein</fullName>
    </submittedName>
</protein>
<gene>
    <name evidence="1" type="ORF">SDC9_115201</name>
</gene>
<organism evidence="1">
    <name type="scientific">bioreactor metagenome</name>
    <dbReference type="NCBI Taxonomy" id="1076179"/>
    <lineage>
        <taxon>unclassified sequences</taxon>
        <taxon>metagenomes</taxon>
        <taxon>ecological metagenomes</taxon>
    </lineage>
</organism>
<sequence>MVFVGAEHNRFLHSVRAFHVLCDFARNLFGAVFDDDVVVKIAVCVNAVFDFLTVFIELPLIRAPAFPDIRANIDDPKRR</sequence>
<comment type="caution">
    <text evidence="1">The sequence shown here is derived from an EMBL/GenBank/DDBJ whole genome shotgun (WGS) entry which is preliminary data.</text>
</comment>
<dbReference type="AlphaFoldDB" id="A0A645BS68"/>
<proteinExistence type="predicted"/>
<accession>A0A645BS68</accession>
<dbReference type="EMBL" id="VSSQ01022163">
    <property type="protein sequence ID" value="MPM68270.1"/>
    <property type="molecule type" value="Genomic_DNA"/>
</dbReference>
<name>A0A645BS68_9ZZZZ</name>
<reference evidence="1" key="1">
    <citation type="submission" date="2019-08" db="EMBL/GenBank/DDBJ databases">
        <authorList>
            <person name="Kucharzyk K."/>
            <person name="Murdoch R.W."/>
            <person name="Higgins S."/>
            <person name="Loffler F."/>
        </authorList>
    </citation>
    <scope>NUCLEOTIDE SEQUENCE</scope>
</reference>
<evidence type="ECO:0000313" key="1">
    <source>
        <dbReference type="EMBL" id="MPM68270.1"/>
    </source>
</evidence>